<dbReference type="RefSeq" id="WP_049643124.1">
    <property type="nucleotide sequence ID" value="NZ_LFTY01000002.1"/>
</dbReference>
<keyword evidence="3" id="KW-0472">Membrane</keyword>
<evidence type="ECO:0000256" key="1">
    <source>
        <dbReference type="ARBA" id="ARBA00022679"/>
    </source>
</evidence>
<dbReference type="AlphaFoldDB" id="A0A0J9E3J5"/>
<proteinExistence type="inferred from homology"/>
<reference evidence="4 5" key="1">
    <citation type="submission" date="2015-06" db="EMBL/GenBank/DDBJ databases">
        <title>Draft genome sequence of an Alphaproteobacteria species associated to the Mediterranean sponge Oscarella lobularis.</title>
        <authorList>
            <person name="Jourda C."/>
            <person name="Santini S."/>
            <person name="Claverie J.-M."/>
        </authorList>
    </citation>
    <scope>NUCLEOTIDE SEQUENCE [LARGE SCALE GENOMIC DNA]</scope>
    <source>
        <strain evidence="4">IGS</strain>
    </source>
</reference>
<protein>
    <recommendedName>
        <fullName evidence="6">CDP-diacylglycerol--glycerol-3-phosphate 3-phosphatidyltransferase</fullName>
    </recommendedName>
</protein>
<keyword evidence="1 2" id="KW-0808">Transferase</keyword>
<evidence type="ECO:0000313" key="5">
    <source>
        <dbReference type="Proteomes" id="UP000037178"/>
    </source>
</evidence>
<comment type="caution">
    <text evidence="4">The sequence shown here is derived from an EMBL/GenBank/DDBJ whole genome shotgun (WGS) entry which is preliminary data.</text>
</comment>
<accession>A0A0J9E3J5</accession>
<dbReference type="Gene3D" id="1.20.120.1760">
    <property type="match status" value="1"/>
</dbReference>
<keyword evidence="3" id="KW-1133">Transmembrane helix</keyword>
<evidence type="ECO:0000256" key="3">
    <source>
        <dbReference type="SAM" id="Phobius"/>
    </source>
</evidence>
<gene>
    <name evidence="4" type="ORF">AIOL_002354</name>
</gene>
<dbReference type="Pfam" id="PF01066">
    <property type="entry name" value="CDP-OH_P_transf"/>
    <property type="match status" value="1"/>
</dbReference>
<keyword evidence="3" id="KW-0812">Transmembrane</keyword>
<sequence>MTAPKGQDFASFSADLRGPAAAAEWRGNWAMALLYRRPGIALAWVFAQCGLRPSAVTLIALALALTMPLQAWLGPMWFAPWSVALTGMLFQILDCSDGTLARATGQASARGGDMDFLVDMAQWALLYVSIGILADRVMETGHAWTALAAGAAWARLMARVVRDRLGSHADEAPAPVGGPVGLASLILGGISGLLPFLALAGAGLPWAVGFLLLYGLLDIAEGLAPLLRE</sequence>
<comment type="similarity">
    <text evidence="2">Belongs to the CDP-alcohol phosphatidyltransferase class-I family.</text>
</comment>
<dbReference type="Proteomes" id="UP000037178">
    <property type="component" value="Unassembled WGS sequence"/>
</dbReference>
<keyword evidence="5" id="KW-1185">Reference proteome</keyword>
<dbReference type="OrthoDB" id="7857679at2"/>
<evidence type="ECO:0000313" key="4">
    <source>
        <dbReference type="EMBL" id="KMW57391.1"/>
    </source>
</evidence>
<organism evidence="4 5">
    <name type="scientific">Candidatus Rhodobacter oscarellae</name>
    <dbReference type="NCBI Taxonomy" id="1675527"/>
    <lineage>
        <taxon>Bacteria</taxon>
        <taxon>Pseudomonadati</taxon>
        <taxon>Pseudomonadota</taxon>
        <taxon>Alphaproteobacteria</taxon>
        <taxon>Rhodobacterales</taxon>
        <taxon>Rhodobacter group</taxon>
        <taxon>Rhodobacter</taxon>
    </lineage>
</organism>
<dbReference type="PATRIC" id="fig|1675527.3.peg.2468"/>
<dbReference type="InterPro" id="IPR000462">
    <property type="entry name" value="CDP-OH_P_trans"/>
</dbReference>
<feature type="transmembrane region" description="Helical" evidence="3">
    <location>
        <begin position="41"/>
        <end position="65"/>
    </location>
</feature>
<dbReference type="EMBL" id="LFTY01000002">
    <property type="protein sequence ID" value="KMW57391.1"/>
    <property type="molecule type" value="Genomic_DNA"/>
</dbReference>
<dbReference type="GO" id="GO:0016020">
    <property type="term" value="C:membrane"/>
    <property type="evidence" value="ECO:0007669"/>
    <property type="project" value="InterPro"/>
</dbReference>
<dbReference type="STRING" id="1675527.AIOL_002354"/>
<dbReference type="GO" id="GO:0008654">
    <property type="term" value="P:phospholipid biosynthetic process"/>
    <property type="evidence" value="ECO:0007669"/>
    <property type="project" value="InterPro"/>
</dbReference>
<dbReference type="PROSITE" id="PS00379">
    <property type="entry name" value="CDP_ALCOHOL_P_TRANSF"/>
    <property type="match status" value="1"/>
</dbReference>
<feature type="transmembrane region" description="Helical" evidence="3">
    <location>
        <begin position="77"/>
        <end position="95"/>
    </location>
</feature>
<name>A0A0J9E3J5_9RHOB</name>
<dbReference type="InterPro" id="IPR048254">
    <property type="entry name" value="CDP_ALCOHOL_P_TRANSF_CS"/>
</dbReference>
<dbReference type="InterPro" id="IPR043130">
    <property type="entry name" value="CDP-OH_PTrfase_TM_dom"/>
</dbReference>
<evidence type="ECO:0008006" key="6">
    <source>
        <dbReference type="Google" id="ProtNLM"/>
    </source>
</evidence>
<dbReference type="GO" id="GO:0016780">
    <property type="term" value="F:phosphotransferase activity, for other substituted phosphate groups"/>
    <property type="evidence" value="ECO:0007669"/>
    <property type="project" value="InterPro"/>
</dbReference>
<evidence type="ECO:0000256" key="2">
    <source>
        <dbReference type="RuleBase" id="RU003750"/>
    </source>
</evidence>